<feature type="active site" description="For GATase activity" evidence="8">
    <location>
        <position position="2"/>
    </location>
</feature>
<dbReference type="InterPro" id="IPR029055">
    <property type="entry name" value="Ntn_hydrolases_N"/>
</dbReference>
<dbReference type="GO" id="GO:0006529">
    <property type="term" value="P:asparagine biosynthetic process"/>
    <property type="evidence" value="ECO:0007669"/>
    <property type="project" value="UniProtKB-KW"/>
</dbReference>
<evidence type="ECO:0000256" key="8">
    <source>
        <dbReference type="PIRSR" id="PIRSR001589-1"/>
    </source>
</evidence>
<feature type="domain" description="Glutamine amidotransferase type-2" evidence="11">
    <location>
        <begin position="2"/>
        <end position="210"/>
    </location>
</feature>
<dbReference type="InterPro" id="IPR014729">
    <property type="entry name" value="Rossmann-like_a/b/a_fold"/>
</dbReference>
<evidence type="ECO:0000256" key="2">
    <source>
        <dbReference type="ARBA" id="ARBA00005752"/>
    </source>
</evidence>
<evidence type="ECO:0000256" key="7">
    <source>
        <dbReference type="ARBA" id="ARBA00048741"/>
    </source>
</evidence>
<keyword evidence="5 9" id="KW-0067">ATP-binding</keyword>
<dbReference type="Gene3D" id="3.60.20.10">
    <property type="entry name" value="Glutamine Phosphoribosylpyrophosphate, subunit 1, domain 1"/>
    <property type="match status" value="1"/>
</dbReference>
<dbReference type="PIRSF" id="PIRSF001589">
    <property type="entry name" value="Asn_synthetase_glu-h"/>
    <property type="match status" value="1"/>
</dbReference>
<dbReference type="GO" id="GO:0005829">
    <property type="term" value="C:cytosol"/>
    <property type="evidence" value="ECO:0007669"/>
    <property type="project" value="TreeGrafter"/>
</dbReference>
<accession>A0A1E7YTY5</accession>
<dbReference type="InterPro" id="IPR051786">
    <property type="entry name" value="ASN_synthetase/amidase"/>
</dbReference>
<proteinExistence type="inferred from homology"/>
<dbReference type="AlphaFoldDB" id="A0A1E7YTY5"/>
<dbReference type="SUPFAM" id="SSF56235">
    <property type="entry name" value="N-terminal nucleophile aminohydrolases (Ntn hydrolases)"/>
    <property type="match status" value="1"/>
</dbReference>
<dbReference type="Proteomes" id="UP000175707">
    <property type="component" value="Unassembled WGS sequence"/>
</dbReference>
<organism evidence="12 13">
    <name type="scientific">Acidithiobacillus caldus</name>
    <dbReference type="NCBI Taxonomy" id="33059"/>
    <lineage>
        <taxon>Bacteria</taxon>
        <taxon>Pseudomonadati</taxon>
        <taxon>Pseudomonadota</taxon>
        <taxon>Acidithiobacillia</taxon>
        <taxon>Acidithiobacillales</taxon>
        <taxon>Acidithiobacillaceae</taxon>
        <taxon>Acidithiobacillus</taxon>
    </lineage>
</organism>
<comment type="catalytic activity">
    <reaction evidence="7">
        <text>L-aspartate + L-glutamine + ATP + H2O = L-asparagine + L-glutamate + AMP + diphosphate + H(+)</text>
        <dbReference type="Rhea" id="RHEA:12228"/>
        <dbReference type="ChEBI" id="CHEBI:15377"/>
        <dbReference type="ChEBI" id="CHEBI:15378"/>
        <dbReference type="ChEBI" id="CHEBI:29985"/>
        <dbReference type="ChEBI" id="CHEBI:29991"/>
        <dbReference type="ChEBI" id="CHEBI:30616"/>
        <dbReference type="ChEBI" id="CHEBI:33019"/>
        <dbReference type="ChEBI" id="CHEBI:58048"/>
        <dbReference type="ChEBI" id="CHEBI:58359"/>
        <dbReference type="ChEBI" id="CHEBI:456215"/>
        <dbReference type="EC" id="6.3.5.4"/>
    </reaction>
</comment>
<dbReference type="GO" id="GO:0005524">
    <property type="term" value="F:ATP binding"/>
    <property type="evidence" value="ECO:0007669"/>
    <property type="project" value="UniProtKB-KW"/>
</dbReference>
<reference evidence="12 13" key="1">
    <citation type="submission" date="2016-06" db="EMBL/GenBank/DDBJ databases">
        <title>Gene turnover analysis identifies the evolutionary adaptation of the extremophile Acidithiobacillus caldus.</title>
        <authorList>
            <person name="Zhang X."/>
        </authorList>
    </citation>
    <scope>NUCLEOTIDE SEQUENCE [LARGE SCALE GENOMIC DNA]</scope>
    <source>
        <strain evidence="12 13">S1</strain>
    </source>
</reference>
<dbReference type="Pfam" id="PF00733">
    <property type="entry name" value="Asn_synthase"/>
    <property type="match status" value="1"/>
</dbReference>
<comment type="similarity">
    <text evidence="2">Belongs to the asparagine synthetase family.</text>
</comment>
<evidence type="ECO:0000313" key="12">
    <source>
        <dbReference type="EMBL" id="OFC55772.1"/>
    </source>
</evidence>
<evidence type="ECO:0000256" key="5">
    <source>
        <dbReference type="ARBA" id="ARBA00022840"/>
    </source>
</evidence>
<dbReference type="PROSITE" id="PS50890">
    <property type="entry name" value="PUA"/>
    <property type="match status" value="1"/>
</dbReference>
<dbReference type="GO" id="GO:0004066">
    <property type="term" value="F:asparagine synthase (glutamine-hydrolyzing) activity"/>
    <property type="evidence" value="ECO:0007669"/>
    <property type="project" value="UniProtKB-EC"/>
</dbReference>
<dbReference type="InterPro" id="IPR001962">
    <property type="entry name" value="Asn_synthase"/>
</dbReference>
<name>A0A1E7YTY5_9PROT</name>
<evidence type="ECO:0000256" key="4">
    <source>
        <dbReference type="ARBA" id="ARBA00022741"/>
    </source>
</evidence>
<keyword evidence="8" id="KW-0028">Amino-acid biosynthesis</keyword>
<comment type="pathway">
    <text evidence="1">Amino-acid biosynthesis; L-asparagine biosynthesis; L-asparagine from L-aspartate (L-Gln route): step 1/1.</text>
</comment>
<dbReference type="PROSITE" id="PS51278">
    <property type="entry name" value="GATASE_TYPE_2"/>
    <property type="match status" value="1"/>
</dbReference>
<feature type="binding site" evidence="9">
    <location>
        <position position="96"/>
    </location>
    <ligand>
        <name>L-glutamine</name>
        <dbReference type="ChEBI" id="CHEBI:58359"/>
    </ligand>
</feature>
<dbReference type="PANTHER" id="PTHR43284">
    <property type="entry name" value="ASPARAGINE SYNTHETASE (GLUTAMINE-HYDROLYZING)"/>
    <property type="match status" value="1"/>
</dbReference>
<keyword evidence="6 8" id="KW-0315">Glutamine amidotransferase</keyword>
<dbReference type="InterPro" id="IPR006426">
    <property type="entry name" value="Asn_synth_AEB"/>
</dbReference>
<dbReference type="InterPro" id="IPR017932">
    <property type="entry name" value="GATase_2_dom"/>
</dbReference>
<protein>
    <recommendedName>
        <fullName evidence="3">asparagine synthase (glutamine-hydrolyzing)</fullName>
        <ecNumber evidence="3">6.3.5.4</ecNumber>
    </recommendedName>
</protein>
<dbReference type="EC" id="6.3.5.4" evidence="3"/>
<evidence type="ECO:0000256" key="10">
    <source>
        <dbReference type="PIRSR" id="PIRSR001589-3"/>
    </source>
</evidence>
<dbReference type="CDD" id="cd01991">
    <property type="entry name" value="Asn_synthase_B_C"/>
    <property type="match status" value="1"/>
</dbReference>
<feature type="site" description="Important for beta-aspartyl-AMP intermediate formation" evidence="10">
    <location>
        <position position="357"/>
    </location>
</feature>
<keyword evidence="4 9" id="KW-0547">Nucleotide-binding</keyword>
<comment type="caution">
    <text evidence="12">The sequence shown here is derived from an EMBL/GenBank/DDBJ whole genome shotgun (WGS) entry which is preliminary data.</text>
</comment>
<dbReference type="NCBIfam" id="TIGR01536">
    <property type="entry name" value="asn_synth_AEB"/>
    <property type="match status" value="1"/>
</dbReference>
<dbReference type="Gene3D" id="3.40.50.620">
    <property type="entry name" value="HUPs"/>
    <property type="match status" value="1"/>
</dbReference>
<evidence type="ECO:0000256" key="9">
    <source>
        <dbReference type="PIRSR" id="PIRSR001589-2"/>
    </source>
</evidence>
<dbReference type="EMBL" id="LZYH01000672">
    <property type="protein sequence ID" value="OFC55772.1"/>
    <property type="molecule type" value="Genomic_DNA"/>
</dbReference>
<dbReference type="InterPro" id="IPR033738">
    <property type="entry name" value="AsnB_N"/>
</dbReference>
<keyword evidence="8" id="KW-0061">Asparagine biosynthesis</keyword>
<dbReference type="PANTHER" id="PTHR43284:SF1">
    <property type="entry name" value="ASPARAGINE SYNTHETASE"/>
    <property type="match status" value="1"/>
</dbReference>
<dbReference type="SUPFAM" id="SSF52402">
    <property type="entry name" value="Adenine nucleotide alpha hydrolases-like"/>
    <property type="match status" value="1"/>
</dbReference>
<evidence type="ECO:0000256" key="6">
    <source>
        <dbReference type="ARBA" id="ARBA00022962"/>
    </source>
</evidence>
<dbReference type="Pfam" id="PF13537">
    <property type="entry name" value="GATase_7"/>
    <property type="match status" value="1"/>
</dbReference>
<dbReference type="CDD" id="cd00712">
    <property type="entry name" value="AsnB"/>
    <property type="match status" value="1"/>
</dbReference>
<sequence>MCGIVGYVGDNLGEELLLRLLASIHHRGPDGDGRYHDGPVHMGMRRLSIIDLAHGWQPLLSREGQVLAFQNGEIYNYRALRAELERAGFVFKTHSDTEVLAHGYVRWGIDGLLARIDGMYAIAIYDRDSRELHLARDRFGEKPLFYTAVPGRFGYGSTLLAVSALPWVTDEFDPQALDHFLALHFVPGDRTVLAGVRQLLPGERLTVALDTLAITRQRYYIPPLEAPRYVSDDELANALDEAVISRLVADVPVGVFLSGGLDSSLVAALAARAIPSVATFSMGFSEAQVDESAHAAAVARHIGSTHHCFAFDQDDFMTLLPEVAAALDTPIGDQATLPVYWLSREARKHVSVVLAGEGADEVFAGYSYYRQFTAPASWGKRGGLLASLLTRRRASLARPERFLLDDPLVTPSGFPLLTSRAERHRLICSPLNDDTSDSWQSGFLDWLGGAHGSLQQATAADIATWLPDDLLVKFDRMAMAHGLEGRAPFLHPRLVALGLAMRSSERMAGESKVALRRIARRYLPDNILQRPKQGFVLPMRRWIGEWFAAWGGAGEYFSQRPIPGINGKELIGIVENDITTGLYRERLHFAVIMLAEWWHYFSAKRAALRYDTTVWG</sequence>
<gene>
    <name evidence="12" type="ORF">BAE30_10460</name>
</gene>
<evidence type="ECO:0000313" key="13">
    <source>
        <dbReference type="Proteomes" id="UP000175707"/>
    </source>
</evidence>
<evidence type="ECO:0000259" key="11">
    <source>
        <dbReference type="PROSITE" id="PS51278"/>
    </source>
</evidence>
<evidence type="ECO:0000256" key="1">
    <source>
        <dbReference type="ARBA" id="ARBA00005187"/>
    </source>
</evidence>
<evidence type="ECO:0000256" key="3">
    <source>
        <dbReference type="ARBA" id="ARBA00012737"/>
    </source>
</evidence>